<protein>
    <submittedName>
        <fullName evidence="1">K222 protein</fullName>
    </submittedName>
</protein>
<dbReference type="EMBL" id="X77690">
    <property type="protein sequence ID" value="CAA54772.1"/>
    <property type="molecule type" value="mRNA"/>
</dbReference>
<dbReference type="AlphaFoldDB" id="Q14867"/>
<sequence length="138" mass="15349">VSCKKISLCPHVGICKCVYKHIPLGELNTILEIVSSTQIYLAISVDSVWCVYLSNLHKRKLLAKSTKAFSRRKSGGRQGEEDIHLSLSPELLYKAGKLPPDLRQMFKSSPTKKALLFWPGCLLQTQEHLVNTSITGLG</sequence>
<dbReference type="GO" id="GO:0097190">
    <property type="term" value="P:apoptotic signaling pathway"/>
    <property type="evidence" value="ECO:0000303"/>
    <property type="project" value="UniProtKB"/>
</dbReference>
<name>Q14867_HUMAN</name>
<organism evidence="1">
    <name type="scientific">Homo sapiens</name>
    <name type="common">Human</name>
    <dbReference type="NCBI Taxonomy" id="9606"/>
    <lineage>
        <taxon>Eukaryota</taxon>
        <taxon>Metazoa</taxon>
        <taxon>Chordata</taxon>
        <taxon>Craniata</taxon>
        <taxon>Vertebrata</taxon>
        <taxon>Euteleostomi</taxon>
        <taxon>Mammalia</taxon>
        <taxon>Eutheria</taxon>
        <taxon>Euarchontoglires</taxon>
        <taxon>Primates</taxon>
        <taxon>Haplorrhini</taxon>
        <taxon>Catarrhini</taxon>
        <taxon>Hominidae</taxon>
        <taxon>Homo</taxon>
    </lineage>
</organism>
<reference evidence="1" key="1">
    <citation type="journal article" date="1994" name="FEBS Lett.">
        <title>Expression of TIMP3 mRNA is elevated in retinas affected by simplex retinitis pigmentosa.</title>
        <authorList>
            <person name="Jones S.E."/>
            <person name="Jomary C."/>
            <person name="Neal M.J."/>
        </authorList>
    </citation>
    <scope>NUCLEOTIDE SEQUENCE</scope>
    <source>
        <tissue evidence="1">Retina</tissue>
    </source>
</reference>
<proteinExistence type="evidence at transcript level"/>
<gene>
    <name evidence="1" type="primary">K222</name>
</gene>
<accession>Q14867</accession>
<evidence type="ECO:0000313" key="1">
    <source>
        <dbReference type="EMBL" id="CAA54772.1"/>
    </source>
</evidence>
<feature type="non-terminal residue" evidence="1">
    <location>
        <position position="1"/>
    </location>
</feature>
<feature type="non-terminal residue" evidence="1">
    <location>
        <position position="138"/>
    </location>
</feature>
<dbReference type="ChiTaRS" id="TIMP3">
    <property type="organism name" value="human"/>
</dbReference>
<dbReference type="GO" id="GO:0031012">
    <property type="term" value="C:extracellular matrix"/>
    <property type="evidence" value="ECO:0000303"/>
    <property type="project" value="UniProtKB"/>
</dbReference>
<dbReference type="PIR" id="S51556">
    <property type="entry name" value="S51556"/>
</dbReference>